<accession>C0QPT3</accession>
<dbReference type="OrthoDB" id="9813383at2"/>
<dbReference type="EMBL" id="CP001230">
    <property type="protein sequence ID" value="ACO03419.1"/>
    <property type="molecule type" value="Genomic_DNA"/>
</dbReference>
<dbReference type="GO" id="GO:0016740">
    <property type="term" value="F:transferase activity"/>
    <property type="evidence" value="ECO:0007669"/>
    <property type="project" value="UniProtKB-KW"/>
</dbReference>
<dbReference type="GO" id="GO:0005829">
    <property type="term" value="C:cytosol"/>
    <property type="evidence" value="ECO:0007669"/>
    <property type="project" value="TreeGrafter"/>
</dbReference>
<dbReference type="InterPro" id="IPR029062">
    <property type="entry name" value="Class_I_gatase-like"/>
</dbReference>
<dbReference type="PROSITE" id="PS51273">
    <property type="entry name" value="GATASE_TYPE_1"/>
    <property type="match status" value="1"/>
</dbReference>
<evidence type="ECO:0000259" key="1">
    <source>
        <dbReference type="Pfam" id="PF00117"/>
    </source>
</evidence>
<keyword evidence="3" id="KW-1185">Reference proteome</keyword>
<dbReference type="eggNOG" id="COG0518">
    <property type="taxonomic scope" value="Bacteria"/>
</dbReference>
<dbReference type="HOGENOM" id="CLU_054974_3_3_0"/>
<evidence type="ECO:0000313" key="2">
    <source>
        <dbReference type="EMBL" id="ACO03419.1"/>
    </source>
</evidence>
<feature type="domain" description="Glutamine amidotransferase" evidence="1">
    <location>
        <begin position="43"/>
        <end position="184"/>
    </location>
</feature>
<sequence length="230" mass="26886">MRIHYIQHVHFETPANIYRWADYKKHQIEGTKLFLNDPFPDIGSFDLLVILGGPMGVYDEDEYPWLKDEKKFIERSIKSGKKILGICLGAQLIADVLGGKVYKNRYKEIGWFDVQLTSEGKKSKFFSDLPERFTAFHWHGDTFEIPDGAVHTARSEACENQAFVYEDRVVGLQFHLETDLQTAKGLIENSEEELKEKGIYIQSPEYILSREDNFNTIEKLLYRFMDRFED</sequence>
<name>C0QPT3_PERMH</name>
<gene>
    <name evidence="2" type="ordered locus">PERMA_0892</name>
</gene>
<dbReference type="Proteomes" id="UP000001366">
    <property type="component" value="Chromosome"/>
</dbReference>
<dbReference type="SUPFAM" id="SSF52317">
    <property type="entry name" value="Class I glutamine amidotransferase-like"/>
    <property type="match status" value="1"/>
</dbReference>
<reference evidence="2 3" key="1">
    <citation type="journal article" date="2009" name="J. Bacteriol.">
        <title>Complete and draft genome sequences of six members of the Aquificales.</title>
        <authorList>
            <person name="Reysenbach A.L."/>
            <person name="Hamamura N."/>
            <person name="Podar M."/>
            <person name="Griffiths E."/>
            <person name="Ferreira S."/>
            <person name="Hochstein R."/>
            <person name="Heidelberg J."/>
            <person name="Johnson J."/>
            <person name="Mead D."/>
            <person name="Pohorille A."/>
            <person name="Sarmiento M."/>
            <person name="Schweighofer K."/>
            <person name="Seshadri R."/>
            <person name="Voytek M.A."/>
        </authorList>
    </citation>
    <scope>NUCLEOTIDE SEQUENCE [LARGE SCALE GENOMIC DNA]</scope>
    <source>
        <strain evidence="3">DSM 14350 / EX-H1</strain>
    </source>
</reference>
<dbReference type="CDD" id="cd01741">
    <property type="entry name" value="GATase1_1"/>
    <property type="match status" value="1"/>
</dbReference>
<evidence type="ECO:0000313" key="3">
    <source>
        <dbReference type="Proteomes" id="UP000001366"/>
    </source>
</evidence>
<dbReference type="Pfam" id="PF00117">
    <property type="entry name" value="GATase"/>
    <property type="match status" value="1"/>
</dbReference>
<dbReference type="PaxDb" id="123214-PERMA_0892"/>
<dbReference type="STRING" id="123214.PERMA_0892"/>
<protein>
    <submittedName>
        <fullName evidence="2">Glutamine amidotransferase class-I</fullName>
    </submittedName>
</protein>
<keyword evidence="2" id="KW-0315">Glutamine amidotransferase</keyword>
<dbReference type="Gene3D" id="3.40.50.880">
    <property type="match status" value="1"/>
</dbReference>
<dbReference type="AlphaFoldDB" id="C0QPT3"/>
<dbReference type="PANTHER" id="PTHR42695">
    <property type="entry name" value="GLUTAMINE AMIDOTRANSFERASE YLR126C-RELATED"/>
    <property type="match status" value="1"/>
</dbReference>
<keyword evidence="2" id="KW-0808">Transferase</keyword>
<organism evidence="2 3">
    <name type="scientific">Persephonella marina (strain DSM 14350 / EX-H1)</name>
    <dbReference type="NCBI Taxonomy" id="123214"/>
    <lineage>
        <taxon>Bacteria</taxon>
        <taxon>Pseudomonadati</taxon>
        <taxon>Aquificota</taxon>
        <taxon>Aquificia</taxon>
        <taxon>Aquificales</taxon>
        <taxon>Hydrogenothermaceae</taxon>
        <taxon>Persephonella</taxon>
    </lineage>
</organism>
<dbReference type="RefSeq" id="WP_012675658.1">
    <property type="nucleotide sequence ID" value="NC_012440.1"/>
</dbReference>
<dbReference type="KEGG" id="pmx:PERMA_0892"/>
<dbReference type="InterPro" id="IPR044992">
    <property type="entry name" value="ChyE-like"/>
</dbReference>
<proteinExistence type="predicted"/>
<dbReference type="FunFam" id="3.40.50.880:FF:000033">
    <property type="entry name" value="Glutamine amidotransferase class-I"/>
    <property type="match status" value="1"/>
</dbReference>
<dbReference type="PANTHER" id="PTHR42695:SF5">
    <property type="entry name" value="GLUTAMINE AMIDOTRANSFERASE YLR126C-RELATED"/>
    <property type="match status" value="1"/>
</dbReference>
<dbReference type="InterPro" id="IPR017926">
    <property type="entry name" value="GATASE"/>
</dbReference>